<gene>
    <name evidence="3" type="primary">LOC105365936</name>
</gene>
<dbReference type="Proteomes" id="UP000695007">
    <property type="component" value="Unplaced"/>
</dbReference>
<evidence type="ECO:0000313" key="2">
    <source>
        <dbReference type="Proteomes" id="UP000695007"/>
    </source>
</evidence>
<name>A0AAJ6YQU4_9HYME</name>
<feature type="signal peptide" evidence="1">
    <location>
        <begin position="1"/>
        <end position="23"/>
    </location>
</feature>
<protein>
    <submittedName>
        <fullName evidence="3">Protein unzipped</fullName>
    </submittedName>
</protein>
<dbReference type="AlphaFoldDB" id="A0AAJ6YQU4"/>
<sequence length="488" mass="55398">MTFYYYMIFFVLYFSSLLLFVKPDTSVHILSEQYGNGQLITSSTLNWIPDLRYSASKEFVIGGFEIIEYSSEGSLQIKKRPIFVCRAMHNGIWVAGGQKEGDKRCTVTLTGNVRSYERYQLLENVENAARVSWNDWTKFYRPPFGSVATDKLYVARHIINQTAHNGERPFQTHYIGTLSSQDTLGTITYVKEDGNEGSAEFGQLLVETEPISYELNTVVLNNMKQQIVKKKLQILGEATIKNEGSTPVVMAEAFVNIYLYTLYWGQGHAMLKGLNTSVILQNKTRLSDTKWGIDIKENRTNVYTVEVYLQPGTAVNVTLRGYYTDVEVPYSGKLLSHYKDNASTDPRMINGVRREESIVDITPEFGSVYYFHNYNLIPTTVTFLSNESTTSKMLIMTNHQQQTNRLDLANNNPERQLKKENAVIDMNEILNSVTQHEVANIQGDDGVPLSLKNKSEQSMATNTRVSRFVLLGITMLTSMLSLLLNRVT</sequence>
<accession>A0AAJ6YQU4</accession>
<dbReference type="KEGG" id="csol:105365936"/>
<keyword evidence="2" id="KW-1185">Reference proteome</keyword>
<dbReference type="GeneID" id="105365936"/>
<organism evidence="2 3">
    <name type="scientific">Ceratosolen solmsi marchali</name>
    <dbReference type="NCBI Taxonomy" id="326594"/>
    <lineage>
        <taxon>Eukaryota</taxon>
        <taxon>Metazoa</taxon>
        <taxon>Ecdysozoa</taxon>
        <taxon>Arthropoda</taxon>
        <taxon>Hexapoda</taxon>
        <taxon>Insecta</taxon>
        <taxon>Pterygota</taxon>
        <taxon>Neoptera</taxon>
        <taxon>Endopterygota</taxon>
        <taxon>Hymenoptera</taxon>
        <taxon>Apocrita</taxon>
        <taxon>Proctotrupomorpha</taxon>
        <taxon>Chalcidoidea</taxon>
        <taxon>Agaonidae</taxon>
        <taxon>Agaoninae</taxon>
        <taxon>Ceratosolen</taxon>
    </lineage>
</organism>
<proteinExistence type="predicted"/>
<reference evidence="3" key="1">
    <citation type="submission" date="2025-08" db="UniProtKB">
        <authorList>
            <consortium name="RefSeq"/>
        </authorList>
    </citation>
    <scope>IDENTIFICATION</scope>
</reference>
<feature type="chain" id="PRO_5042541496" evidence="1">
    <location>
        <begin position="24"/>
        <end position="488"/>
    </location>
</feature>
<evidence type="ECO:0000313" key="3">
    <source>
        <dbReference type="RefSeq" id="XP_011502533.1"/>
    </source>
</evidence>
<dbReference type="RefSeq" id="XP_011502533.1">
    <property type="nucleotide sequence ID" value="XM_011504231.1"/>
</dbReference>
<keyword evidence="1" id="KW-0732">Signal</keyword>
<evidence type="ECO:0000256" key="1">
    <source>
        <dbReference type="SAM" id="SignalP"/>
    </source>
</evidence>